<accession>A0A419Q5Z4</accession>
<name>A0A419Q5Z4_CLOSI</name>
<evidence type="ECO:0000313" key="2">
    <source>
        <dbReference type="Proteomes" id="UP000286415"/>
    </source>
</evidence>
<protein>
    <submittedName>
        <fullName evidence="1">Uncharacterized protein</fullName>
    </submittedName>
</protein>
<proteinExistence type="predicted"/>
<comment type="caution">
    <text evidence="1">The sequence shown here is derived from an EMBL/GenBank/DDBJ whole genome shotgun (WGS) entry which is preliminary data.</text>
</comment>
<dbReference type="OrthoDB" id="10614152at2759"/>
<dbReference type="Proteomes" id="UP000286415">
    <property type="component" value="Unassembled WGS sequence"/>
</dbReference>
<sequence>MHQVLHTQLVSRSSQPQLGTKRRLHPFNKLVRQQLLMRHSVSPGEARASDYCRLAKNTVRSHPSSILDVLNHLITSWRSASVSTFDARASFAAAQSIFRGPLLVASRAAFALSLRRVFSAANLPRSVYNPAASATSSKFRAHTRLGSTDHPIMLSACSAHKPTTSSNDTLEGSVY</sequence>
<evidence type="ECO:0000313" key="1">
    <source>
        <dbReference type="EMBL" id="KAG5444442.1"/>
    </source>
</evidence>
<organism evidence="1 2">
    <name type="scientific">Clonorchis sinensis</name>
    <name type="common">Chinese liver fluke</name>
    <dbReference type="NCBI Taxonomy" id="79923"/>
    <lineage>
        <taxon>Eukaryota</taxon>
        <taxon>Metazoa</taxon>
        <taxon>Spiralia</taxon>
        <taxon>Lophotrochozoa</taxon>
        <taxon>Platyhelminthes</taxon>
        <taxon>Trematoda</taxon>
        <taxon>Digenea</taxon>
        <taxon>Opisthorchiida</taxon>
        <taxon>Opisthorchiata</taxon>
        <taxon>Opisthorchiidae</taxon>
        <taxon>Clonorchis</taxon>
    </lineage>
</organism>
<reference evidence="1 2" key="1">
    <citation type="journal article" date="2018" name="Biotechnol. Adv.">
        <title>Improved genomic resources and new bioinformatic workflow for the carcinogenic parasite Clonorchis sinensis: Biotechnological implications.</title>
        <authorList>
            <person name="Wang D."/>
            <person name="Korhonen P.K."/>
            <person name="Gasser R.B."/>
            <person name="Young N.D."/>
        </authorList>
    </citation>
    <scope>NUCLEOTIDE SEQUENCE [LARGE SCALE GENOMIC DNA]</scope>
    <source>
        <strain evidence="1">Cs-k2</strain>
    </source>
</reference>
<reference evidence="1 2" key="2">
    <citation type="journal article" date="2021" name="Genomics">
        <title>High-quality reference genome for Clonorchis sinensis.</title>
        <authorList>
            <person name="Young N.D."/>
            <person name="Stroehlein A.J."/>
            <person name="Kinkar L."/>
            <person name="Wang T."/>
            <person name="Sohn W.M."/>
            <person name="Chang B.C.H."/>
            <person name="Kaur P."/>
            <person name="Weisz D."/>
            <person name="Dudchenko O."/>
            <person name="Aiden E.L."/>
            <person name="Korhonen P.K."/>
            <person name="Gasser R.B."/>
        </authorList>
    </citation>
    <scope>NUCLEOTIDE SEQUENCE [LARGE SCALE GENOMIC DNA]</scope>
    <source>
        <strain evidence="1">Cs-k2</strain>
    </source>
</reference>
<keyword evidence="2" id="KW-1185">Reference proteome</keyword>
<dbReference type="EMBL" id="NIRI02000056">
    <property type="protein sequence ID" value="KAG5444442.1"/>
    <property type="molecule type" value="Genomic_DNA"/>
</dbReference>
<gene>
    <name evidence="1" type="ORF">CSKR_112504</name>
</gene>
<dbReference type="InParanoid" id="A0A419Q5Z4"/>
<dbReference type="AlphaFoldDB" id="A0A419Q5Z4"/>